<dbReference type="InterPro" id="IPR001678">
    <property type="entry name" value="MeTrfase_RsmB-F_NOP2_dom"/>
</dbReference>
<evidence type="ECO:0000259" key="6">
    <source>
        <dbReference type="PROSITE" id="PS51686"/>
    </source>
</evidence>
<sequence length="389" mass="41427">MTPAARVAAAITVLDDILTDRTAEKALSDWGRNSRFAGSKDRAALRDLVFDALRKRGSCAALGGSLTGRGLMIGLFASDGGDPAAMFTGEGHAPDALTDDEAAHLAANPGISDHDAVDLPAWLWPVWQADLGDAAVAAAETLRHRAPLYLRVNQRRGTVKDAIAALAAENITVSAHPTQEGCLQVDTNPRRVKLSEAFESGLVEVQDAASQIAVATMDVPKGAQVLDYCAGGGGKALAIADQFDCAVTAHDVATQRTKDIEPRADRAGVQIDVVTTDVLTAIYDVVIADAPCSGSGTWRRNPEEKWSFTPDKLSNFNALQGDVIVDAASYVKSGGTLYYMTCSVFSNENDAVITRFTENHPEWTAQDTLRLMPSDTSDGFFLCKLTKSE</sequence>
<dbReference type="Gene3D" id="3.40.50.150">
    <property type="entry name" value="Vaccinia Virus protein VP39"/>
    <property type="match status" value="1"/>
</dbReference>
<dbReference type="EMBL" id="JACIJM010000003">
    <property type="protein sequence ID" value="MBB5721624.1"/>
    <property type="molecule type" value="Genomic_DNA"/>
</dbReference>
<evidence type="ECO:0000256" key="3">
    <source>
        <dbReference type="ARBA" id="ARBA00022691"/>
    </source>
</evidence>
<dbReference type="PROSITE" id="PS51686">
    <property type="entry name" value="SAM_MT_RSMB_NOP"/>
    <property type="match status" value="1"/>
</dbReference>
<dbReference type="PANTHER" id="PTHR22807">
    <property type="entry name" value="NOP2 YEAST -RELATED NOL1/NOP2/FMU SUN DOMAIN-CONTAINING"/>
    <property type="match status" value="1"/>
</dbReference>
<dbReference type="InterPro" id="IPR054728">
    <property type="entry name" value="RsmB-like_ferredoxin"/>
</dbReference>
<organism evidence="7 8">
    <name type="scientific">Yoonia ponticola</name>
    <dbReference type="NCBI Taxonomy" id="1524255"/>
    <lineage>
        <taxon>Bacteria</taxon>
        <taxon>Pseudomonadati</taxon>
        <taxon>Pseudomonadota</taxon>
        <taxon>Alphaproteobacteria</taxon>
        <taxon>Rhodobacterales</taxon>
        <taxon>Paracoccaceae</taxon>
        <taxon>Yoonia</taxon>
    </lineage>
</organism>
<evidence type="ECO:0000256" key="2">
    <source>
        <dbReference type="ARBA" id="ARBA00022679"/>
    </source>
</evidence>
<dbReference type="Proteomes" id="UP000535415">
    <property type="component" value="Unassembled WGS sequence"/>
</dbReference>
<feature type="domain" description="SAM-dependent MTase RsmB/NOP-type" evidence="6">
    <location>
        <begin position="138"/>
        <end position="389"/>
    </location>
</feature>
<comment type="caution">
    <text evidence="5">Lacks conserved residue(s) required for the propagation of feature annotation.</text>
</comment>
<keyword evidence="1 5" id="KW-0489">Methyltransferase</keyword>
<gene>
    <name evidence="7" type="ORF">FHS72_001236</name>
</gene>
<dbReference type="GO" id="GO:0001510">
    <property type="term" value="P:RNA methylation"/>
    <property type="evidence" value="ECO:0007669"/>
    <property type="project" value="InterPro"/>
</dbReference>
<reference evidence="7 8" key="1">
    <citation type="submission" date="2020-08" db="EMBL/GenBank/DDBJ databases">
        <title>Genomic Encyclopedia of Type Strains, Phase IV (KMG-IV): sequencing the most valuable type-strain genomes for metagenomic binning, comparative biology and taxonomic classification.</title>
        <authorList>
            <person name="Goeker M."/>
        </authorList>
    </citation>
    <scope>NUCLEOTIDE SEQUENCE [LARGE SCALE GENOMIC DNA]</scope>
    <source>
        <strain evidence="7 8">DSM 101064</strain>
    </source>
</reference>
<evidence type="ECO:0000313" key="8">
    <source>
        <dbReference type="Proteomes" id="UP000535415"/>
    </source>
</evidence>
<dbReference type="SUPFAM" id="SSF53335">
    <property type="entry name" value="S-adenosyl-L-methionine-dependent methyltransferases"/>
    <property type="match status" value="1"/>
</dbReference>
<dbReference type="EC" id="2.1.1.176" evidence="7"/>
<keyword evidence="2 5" id="KW-0808">Transferase</keyword>
<keyword evidence="4 5" id="KW-0694">RNA-binding</keyword>
<feature type="active site" description="Nucleophile" evidence="5">
    <location>
        <position position="342"/>
    </location>
</feature>
<feature type="binding site" evidence="5">
    <location>
        <position position="289"/>
    </location>
    <ligand>
        <name>S-adenosyl-L-methionine</name>
        <dbReference type="ChEBI" id="CHEBI:59789"/>
    </ligand>
</feature>
<dbReference type="GO" id="GO:0008173">
    <property type="term" value="F:RNA methyltransferase activity"/>
    <property type="evidence" value="ECO:0007669"/>
    <property type="project" value="InterPro"/>
</dbReference>
<dbReference type="PANTHER" id="PTHR22807:SF53">
    <property type="entry name" value="RIBOSOMAL RNA SMALL SUBUNIT METHYLTRANSFERASE B-RELATED"/>
    <property type="match status" value="1"/>
</dbReference>
<dbReference type="Pfam" id="PF01189">
    <property type="entry name" value="Methyltr_RsmB-F"/>
    <property type="match status" value="1"/>
</dbReference>
<keyword evidence="8" id="KW-1185">Reference proteome</keyword>
<dbReference type="PRINTS" id="PR02008">
    <property type="entry name" value="RCMTFAMILY"/>
</dbReference>
<evidence type="ECO:0000256" key="4">
    <source>
        <dbReference type="ARBA" id="ARBA00022884"/>
    </source>
</evidence>
<dbReference type="AlphaFoldDB" id="A0A7W9BJE6"/>
<proteinExistence type="inferred from homology"/>
<keyword evidence="3 5" id="KW-0949">S-adenosyl-L-methionine</keyword>
<evidence type="ECO:0000256" key="5">
    <source>
        <dbReference type="PROSITE-ProRule" id="PRU01023"/>
    </source>
</evidence>
<name>A0A7W9BJE6_9RHOB</name>
<feature type="binding site" evidence="5">
    <location>
        <position position="251"/>
    </location>
    <ligand>
        <name>S-adenosyl-L-methionine</name>
        <dbReference type="ChEBI" id="CHEBI:59789"/>
    </ligand>
</feature>
<dbReference type="GO" id="GO:0003723">
    <property type="term" value="F:RNA binding"/>
    <property type="evidence" value="ECO:0007669"/>
    <property type="project" value="UniProtKB-UniRule"/>
</dbReference>
<dbReference type="InterPro" id="IPR023267">
    <property type="entry name" value="RCMT"/>
</dbReference>
<accession>A0A7W9BJE6</accession>
<dbReference type="RefSeq" id="WP_183527134.1">
    <property type="nucleotide sequence ID" value="NZ_JACIJM010000003.1"/>
</dbReference>
<dbReference type="InterPro" id="IPR029063">
    <property type="entry name" value="SAM-dependent_MTases_sf"/>
</dbReference>
<protein>
    <submittedName>
        <fullName evidence="7">16S rRNA (Cytosine967-C5)-methyltransferase</fullName>
        <ecNumber evidence="7">2.1.1.176</ecNumber>
    </submittedName>
</protein>
<evidence type="ECO:0000313" key="7">
    <source>
        <dbReference type="EMBL" id="MBB5721624.1"/>
    </source>
</evidence>
<evidence type="ECO:0000256" key="1">
    <source>
        <dbReference type="ARBA" id="ARBA00022603"/>
    </source>
</evidence>
<dbReference type="InterPro" id="IPR049560">
    <property type="entry name" value="MeTrfase_RsmB-F_NOP2_cat"/>
</dbReference>
<comment type="caution">
    <text evidence="7">The sequence shown here is derived from an EMBL/GenBank/DDBJ whole genome shotgun (WGS) entry which is preliminary data.</text>
</comment>
<dbReference type="Pfam" id="PF22458">
    <property type="entry name" value="RsmF-B_ferredox"/>
    <property type="match status" value="1"/>
</dbReference>
<comment type="similarity">
    <text evidence="5">Belongs to the class I-like SAM-binding methyltransferase superfamily. RsmB/NOP family.</text>
</comment>